<proteinExistence type="predicted"/>
<dbReference type="Pfam" id="PF05193">
    <property type="entry name" value="Peptidase_M16_C"/>
    <property type="match status" value="1"/>
</dbReference>
<organism evidence="2 3">
    <name type="scientific">Bacillus salipaludis</name>
    <dbReference type="NCBI Taxonomy" id="2547811"/>
    <lineage>
        <taxon>Bacteria</taxon>
        <taxon>Bacillati</taxon>
        <taxon>Bacillota</taxon>
        <taxon>Bacilli</taxon>
        <taxon>Bacillales</taxon>
        <taxon>Bacillaceae</taxon>
        <taxon>Bacillus</taxon>
    </lineage>
</organism>
<dbReference type="Proteomes" id="UP001623041">
    <property type="component" value="Unassembled WGS sequence"/>
</dbReference>
<dbReference type="NCBIfam" id="NF047422">
    <property type="entry name" value="YfmF_fam"/>
    <property type="match status" value="1"/>
</dbReference>
<dbReference type="RefSeq" id="WP_406583713.1">
    <property type="nucleotide sequence ID" value="NZ_JBJHQH010000041.1"/>
</dbReference>
<accession>A0ABW8RS11</accession>
<dbReference type="PANTHER" id="PTHR11851">
    <property type="entry name" value="METALLOPROTEASE"/>
    <property type="match status" value="1"/>
</dbReference>
<dbReference type="EMBL" id="JBJHQH010000041">
    <property type="protein sequence ID" value="MFK9095322.1"/>
    <property type="molecule type" value="Genomic_DNA"/>
</dbReference>
<feature type="domain" description="Peptidase M16 C-terminal" evidence="1">
    <location>
        <begin position="184"/>
        <end position="357"/>
    </location>
</feature>
<dbReference type="InterPro" id="IPR050361">
    <property type="entry name" value="MPP/UQCRC_Complex"/>
</dbReference>
<sequence length="426" mass="48744">MDATAEKLTEMRGFNLHVIETEKYKTNTLVWRMKAPLTKEDVTKRALLPHVLQSSSGKYSTTTALRSYLDELYGATLFVDLAKKGEYHIMSFSLEIANEKFLSDSNPLLKKGFELLAEILTNPNISENAFDRETVDKEKRTLKSRIQSVFDDKMRYSNVRLLEEMCKEEPYALQVNGEAADVETITPENLYEYFKTAFLEDEMDLYVIGDVKEDEVKKIAEELLQFENRTPKKIIAENINKRSEVNVVKEEQDVKQGKLNIGYRTNIVYGDTDYFALQVFNGIFGGFSHSKLFINVREKASLAYYAASRLESHKGLMMVMSGIDLKNYDQAVGIIHEQMEAMKKGDFTDQELEQTKAVIQNQIMETIDTARGITEILYHNVVAHTDIKLESWISEMQKVTKDEIIAVANKIDLDTIYFLTGTEAGK</sequence>
<dbReference type="InterPro" id="IPR007863">
    <property type="entry name" value="Peptidase_M16_C"/>
</dbReference>
<gene>
    <name evidence="2" type="primary">yfmF</name>
    <name evidence="2" type="ORF">ACJEBI_28215</name>
</gene>
<evidence type="ECO:0000259" key="1">
    <source>
        <dbReference type="Pfam" id="PF05193"/>
    </source>
</evidence>
<dbReference type="Gene3D" id="3.30.830.10">
    <property type="entry name" value="Metalloenzyme, LuxS/M16 peptidase-like"/>
    <property type="match status" value="2"/>
</dbReference>
<dbReference type="PANTHER" id="PTHR11851:SF186">
    <property type="entry name" value="INACTIVE METALLOPROTEASE YMFF-RELATED"/>
    <property type="match status" value="1"/>
</dbReference>
<keyword evidence="3" id="KW-1185">Reference proteome</keyword>
<dbReference type="InterPro" id="IPR011249">
    <property type="entry name" value="Metalloenz_LuxS/M16"/>
</dbReference>
<evidence type="ECO:0000313" key="2">
    <source>
        <dbReference type="EMBL" id="MFK9095322.1"/>
    </source>
</evidence>
<name>A0ABW8RS11_9BACI</name>
<evidence type="ECO:0000313" key="3">
    <source>
        <dbReference type="Proteomes" id="UP001623041"/>
    </source>
</evidence>
<comment type="caution">
    <text evidence="2">The sequence shown here is derived from an EMBL/GenBank/DDBJ whole genome shotgun (WGS) entry which is preliminary data.</text>
</comment>
<protein>
    <submittedName>
        <fullName evidence="2">EF-P 5-aminopentanol modification-associated protein YfmF</fullName>
    </submittedName>
</protein>
<reference evidence="2 3" key="1">
    <citation type="submission" date="2024-11" db="EMBL/GenBank/DDBJ databases">
        <authorList>
            <person name="Lucas J.A."/>
        </authorList>
    </citation>
    <scope>NUCLEOTIDE SEQUENCE [LARGE SCALE GENOMIC DNA]</scope>
    <source>
        <strain evidence="2 3">Z 5.4</strain>
    </source>
</reference>
<dbReference type="SUPFAM" id="SSF63411">
    <property type="entry name" value="LuxS/MPP-like metallohydrolase"/>
    <property type="match status" value="2"/>
</dbReference>